<protein>
    <recommendedName>
        <fullName evidence="4 6">Regulatory protein RecX</fullName>
    </recommendedName>
</protein>
<evidence type="ECO:0000259" key="9">
    <source>
        <dbReference type="Pfam" id="PF21982"/>
    </source>
</evidence>
<keyword evidence="11" id="KW-1185">Reference proteome</keyword>
<evidence type="ECO:0000256" key="2">
    <source>
        <dbReference type="ARBA" id="ARBA00004496"/>
    </source>
</evidence>
<dbReference type="NCBIfam" id="NF010733">
    <property type="entry name" value="PRK14135.1"/>
    <property type="match status" value="1"/>
</dbReference>
<evidence type="ECO:0000313" key="10">
    <source>
        <dbReference type="EMBL" id="TNV68363.1"/>
    </source>
</evidence>
<dbReference type="Pfam" id="PF21982">
    <property type="entry name" value="RecX_HTH1"/>
    <property type="match status" value="1"/>
</dbReference>
<dbReference type="InterPro" id="IPR036388">
    <property type="entry name" value="WH-like_DNA-bd_sf"/>
</dbReference>
<dbReference type="PANTHER" id="PTHR33602">
    <property type="entry name" value="REGULATORY PROTEIN RECX FAMILY PROTEIN"/>
    <property type="match status" value="1"/>
</dbReference>
<feature type="domain" description="RecX second three-helical" evidence="7">
    <location>
        <begin position="121"/>
        <end position="159"/>
    </location>
</feature>
<evidence type="ECO:0000256" key="4">
    <source>
        <dbReference type="ARBA" id="ARBA00018111"/>
    </source>
</evidence>
<evidence type="ECO:0000259" key="8">
    <source>
        <dbReference type="Pfam" id="PF21981"/>
    </source>
</evidence>
<dbReference type="GO" id="GO:0005737">
    <property type="term" value="C:cytoplasm"/>
    <property type="evidence" value="ECO:0007669"/>
    <property type="project" value="UniProtKB-SubCell"/>
</dbReference>
<evidence type="ECO:0000256" key="5">
    <source>
        <dbReference type="ARBA" id="ARBA00022490"/>
    </source>
</evidence>
<dbReference type="InterPro" id="IPR053926">
    <property type="entry name" value="RecX_HTH_1st"/>
</dbReference>
<dbReference type="Gene3D" id="1.10.10.10">
    <property type="entry name" value="Winged helix-like DNA-binding domain superfamily/Winged helix DNA-binding domain"/>
    <property type="match status" value="4"/>
</dbReference>
<dbReference type="Pfam" id="PF21981">
    <property type="entry name" value="RecX_HTH3"/>
    <property type="match status" value="2"/>
</dbReference>
<dbReference type="GO" id="GO:0006282">
    <property type="term" value="P:regulation of DNA repair"/>
    <property type="evidence" value="ECO:0007669"/>
    <property type="project" value="UniProtKB-UniRule"/>
</dbReference>
<dbReference type="InterPro" id="IPR053924">
    <property type="entry name" value="RecX_HTH_2nd"/>
</dbReference>
<dbReference type="Proteomes" id="UP000313395">
    <property type="component" value="Unassembled WGS sequence"/>
</dbReference>
<accession>A0A5C5E5X4</accession>
<evidence type="ECO:0000256" key="1">
    <source>
        <dbReference type="ARBA" id="ARBA00003529"/>
    </source>
</evidence>
<evidence type="ECO:0000256" key="6">
    <source>
        <dbReference type="HAMAP-Rule" id="MF_01114"/>
    </source>
</evidence>
<feature type="domain" description="RecX third three-helical" evidence="8">
    <location>
        <begin position="225"/>
        <end position="273"/>
    </location>
</feature>
<comment type="caution">
    <text evidence="10">The sequence shown here is derived from an EMBL/GenBank/DDBJ whole genome shotgun (WGS) entry which is preliminary data.</text>
</comment>
<gene>
    <name evidence="6 10" type="primary">recX</name>
    <name evidence="10" type="ORF">FHK04_09090</name>
</gene>
<sequence length="281" mass="32676">MKKMDHTEEQVEKLPVVTKITVQKKRKDRFNVFIDGEYSFPISEAVLIKVGLHKGMTLTKERSAEIEKENYDYMAYTTAVNYLSYSLRSEKEVRKKLHEEEISPDAIERALTRLVDQNYVNDRIYGESYTRTAANLNLKGPQLIANELKGKGLSEEDIAFSLKQYPHELQLENAQTIAEKQLRKQSRVSSHEAASKIRLNLHQKGYPSDIVLEVMGEIETEKEEEDEMAALRMQGDKLWRRYERKAKGRELHQKVRSGLYQKGYPGELISAYIEEKEQETE</sequence>
<name>A0A5C5E5X4_9LACT</name>
<keyword evidence="5 6" id="KW-0963">Cytoplasm</keyword>
<feature type="domain" description="RecX first three-helical" evidence="9">
    <location>
        <begin position="75"/>
        <end position="114"/>
    </location>
</feature>
<evidence type="ECO:0000256" key="3">
    <source>
        <dbReference type="ARBA" id="ARBA00009695"/>
    </source>
</evidence>
<reference evidence="10 11" key="1">
    <citation type="submission" date="2019-06" db="EMBL/GenBank/DDBJ databases">
        <title>Description Trichococcus psychrophilus sp. nov., isolated from a cold spring, by genomic and phenotypic analyses.</title>
        <authorList>
            <person name="Zakharyuk A."/>
        </authorList>
    </citation>
    <scope>NUCLEOTIDE SEQUENCE [LARGE SCALE GENOMIC DNA]</scope>
    <source>
        <strain evidence="10 11">SKBG</strain>
    </source>
</reference>
<dbReference type="Pfam" id="PF02631">
    <property type="entry name" value="RecX_HTH2"/>
    <property type="match status" value="1"/>
</dbReference>
<dbReference type="AlphaFoldDB" id="A0A5C5E5X4"/>
<comment type="function">
    <text evidence="1 6">Modulates RecA activity.</text>
</comment>
<organism evidence="10 11">
    <name type="scientific">Trichococcus shcherbakoviae subsp. psychrophilus</name>
    <dbReference type="NCBI Taxonomy" id="2585775"/>
    <lineage>
        <taxon>Bacteria</taxon>
        <taxon>Bacillati</taxon>
        <taxon>Bacillota</taxon>
        <taxon>Bacilli</taxon>
        <taxon>Lactobacillales</taxon>
        <taxon>Carnobacteriaceae</taxon>
        <taxon>Trichococcus</taxon>
    </lineage>
</organism>
<dbReference type="EMBL" id="VENO01000003">
    <property type="protein sequence ID" value="TNV68363.1"/>
    <property type="molecule type" value="Genomic_DNA"/>
</dbReference>
<evidence type="ECO:0000313" key="11">
    <source>
        <dbReference type="Proteomes" id="UP000313395"/>
    </source>
</evidence>
<dbReference type="HAMAP" id="MF_01114">
    <property type="entry name" value="RecX"/>
    <property type="match status" value="1"/>
</dbReference>
<comment type="similarity">
    <text evidence="3 6">Belongs to the RecX family.</text>
</comment>
<comment type="subcellular location">
    <subcellularLocation>
        <location evidence="2 6">Cytoplasm</location>
    </subcellularLocation>
</comment>
<feature type="domain" description="RecX third three-helical" evidence="8">
    <location>
        <begin position="169"/>
        <end position="215"/>
    </location>
</feature>
<proteinExistence type="inferred from homology"/>
<dbReference type="InterPro" id="IPR053925">
    <property type="entry name" value="RecX_HTH_3rd"/>
</dbReference>
<dbReference type="InterPro" id="IPR003783">
    <property type="entry name" value="Regulatory_RecX"/>
</dbReference>
<dbReference type="PANTHER" id="PTHR33602:SF1">
    <property type="entry name" value="REGULATORY PROTEIN RECX FAMILY PROTEIN"/>
    <property type="match status" value="1"/>
</dbReference>
<evidence type="ECO:0000259" key="7">
    <source>
        <dbReference type="Pfam" id="PF02631"/>
    </source>
</evidence>